<keyword evidence="4" id="KW-1185">Reference proteome</keyword>
<evidence type="ECO:0000259" key="2">
    <source>
        <dbReference type="PROSITE" id="PS51096"/>
    </source>
</evidence>
<dbReference type="PANTHER" id="PTHR33799">
    <property type="entry name" value="PTS PERMEASE-RELATED-RELATED"/>
    <property type="match status" value="1"/>
</dbReference>
<reference evidence="3 4" key="1">
    <citation type="submission" date="2018-05" db="EMBL/GenBank/DDBJ databases">
        <title>Reference genomes for bee gut microbiota database.</title>
        <authorList>
            <person name="Ellegaard K.M."/>
        </authorList>
    </citation>
    <scope>NUCLEOTIDE SEQUENCE [LARGE SCALE GENOMIC DNA]</scope>
    <source>
        <strain evidence="3 4">ESL0184</strain>
    </source>
</reference>
<proteinExistence type="predicted"/>
<dbReference type="Gene3D" id="3.40.50.510">
    <property type="entry name" value="Phosphotransferase system, mannose-type IIA component"/>
    <property type="match status" value="1"/>
</dbReference>
<organism evidence="3 4">
    <name type="scientific">Lactobacillus melliventris</name>
    <dbReference type="NCBI Taxonomy" id="1218507"/>
    <lineage>
        <taxon>Bacteria</taxon>
        <taxon>Bacillati</taxon>
        <taxon>Bacillota</taxon>
        <taxon>Bacilli</taxon>
        <taxon>Lactobacillales</taxon>
        <taxon>Lactobacillaceae</taxon>
        <taxon>Lactobacillus</taxon>
    </lineage>
</organism>
<feature type="domain" description="PTS EIIA type-4" evidence="2">
    <location>
        <begin position="1"/>
        <end position="121"/>
    </location>
</feature>
<comment type="caution">
    <text evidence="3">The sequence shown here is derived from an EMBL/GenBank/DDBJ whole genome shotgun (WGS) entry which is preliminary data.</text>
</comment>
<gene>
    <name evidence="3" type="ORF">DK873_08020</name>
</gene>
<protein>
    <submittedName>
        <fullName evidence="3">PTS N-acetylglucosamine transporter subunit IIBC</fullName>
    </submittedName>
</protein>
<dbReference type="InterPro" id="IPR036662">
    <property type="entry name" value="PTS_EIIA_man-typ_sf"/>
</dbReference>
<dbReference type="InterPro" id="IPR051471">
    <property type="entry name" value="Bacterial_PTS_sugar_comp"/>
</dbReference>
<evidence type="ECO:0000256" key="1">
    <source>
        <dbReference type="ARBA" id="ARBA00022679"/>
    </source>
</evidence>
<name>A0ABX5N4K3_9LACO</name>
<sequence>MSQFIIATHSYLADGYKHSIKFFNSEVKNIHFINAYTEEQNNFVEQVEQILSEFKDEQVTILTDLPGGSVNKESTGLIKKYNCNVISGINLSLVLELVLSFDEVLTDETIRAAVEQARSQIVFMNDLLKGDDL</sequence>
<dbReference type="Proteomes" id="UP000247698">
    <property type="component" value="Unassembled WGS sequence"/>
</dbReference>
<dbReference type="RefSeq" id="WP_110446486.1">
    <property type="nucleotide sequence ID" value="NZ_QGLG01000002.1"/>
</dbReference>
<dbReference type="PROSITE" id="PS51096">
    <property type="entry name" value="PTS_EIIA_TYPE_4"/>
    <property type="match status" value="1"/>
</dbReference>
<dbReference type="PANTHER" id="PTHR33799:SF1">
    <property type="entry name" value="PTS SYSTEM MANNOSE-SPECIFIC EIIAB COMPONENT-RELATED"/>
    <property type="match status" value="1"/>
</dbReference>
<dbReference type="InterPro" id="IPR004701">
    <property type="entry name" value="PTS_EIIA_man-typ"/>
</dbReference>
<dbReference type="SUPFAM" id="SSF53062">
    <property type="entry name" value="PTS system fructose IIA component-like"/>
    <property type="match status" value="1"/>
</dbReference>
<dbReference type="EMBL" id="QGLG01000002">
    <property type="protein sequence ID" value="PXY85069.1"/>
    <property type="molecule type" value="Genomic_DNA"/>
</dbReference>
<evidence type="ECO:0000313" key="3">
    <source>
        <dbReference type="EMBL" id="PXY85069.1"/>
    </source>
</evidence>
<accession>A0ABX5N4K3</accession>
<evidence type="ECO:0000313" key="4">
    <source>
        <dbReference type="Proteomes" id="UP000247698"/>
    </source>
</evidence>
<dbReference type="Pfam" id="PF03610">
    <property type="entry name" value="EIIA-man"/>
    <property type="match status" value="1"/>
</dbReference>
<keyword evidence="1" id="KW-0808">Transferase</keyword>